<dbReference type="Proteomes" id="UP001140949">
    <property type="component" value="Unassembled WGS sequence"/>
</dbReference>
<organism evidence="3 4">
    <name type="scientific">Iris pallida</name>
    <name type="common">Sweet iris</name>
    <dbReference type="NCBI Taxonomy" id="29817"/>
    <lineage>
        <taxon>Eukaryota</taxon>
        <taxon>Viridiplantae</taxon>
        <taxon>Streptophyta</taxon>
        <taxon>Embryophyta</taxon>
        <taxon>Tracheophyta</taxon>
        <taxon>Spermatophyta</taxon>
        <taxon>Magnoliopsida</taxon>
        <taxon>Liliopsida</taxon>
        <taxon>Asparagales</taxon>
        <taxon>Iridaceae</taxon>
        <taxon>Iridoideae</taxon>
        <taxon>Irideae</taxon>
        <taxon>Iris</taxon>
    </lineage>
</organism>
<evidence type="ECO:0000313" key="4">
    <source>
        <dbReference type="Proteomes" id="UP001140949"/>
    </source>
</evidence>
<dbReference type="AlphaFoldDB" id="A0AAX6F5G6"/>
<dbReference type="EMBL" id="JANAVB010031566">
    <property type="protein sequence ID" value="KAJ6811614.1"/>
    <property type="molecule type" value="Genomic_DNA"/>
</dbReference>
<evidence type="ECO:0000313" key="2">
    <source>
        <dbReference type="EMBL" id="KAJ6794004.1"/>
    </source>
</evidence>
<keyword evidence="1" id="KW-1133">Transmembrane helix</keyword>
<reference evidence="3" key="1">
    <citation type="journal article" date="2023" name="GigaByte">
        <title>Genome assembly of the bearded iris, Iris pallida Lam.</title>
        <authorList>
            <person name="Bruccoleri R.E."/>
            <person name="Oakeley E.J."/>
            <person name="Faust A.M.E."/>
            <person name="Altorfer M."/>
            <person name="Dessus-Babus S."/>
            <person name="Burckhardt D."/>
            <person name="Oertli M."/>
            <person name="Naumann U."/>
            <person name="Petersen F."/>
            <person name="Wong J."/>
        </authorList>
    </citation>
    <scope>NUCLEOTIDE SEQUENCE</scope>
    <source>
        <strain evidence="3">GSM-AAB239-AS_SAM_17_03QT</strain>
    </source>
</reference>
<evidence type="ECO:0000256" key="1">
    <source>
        <dbReference type="SAM" id="Phobius"/>
    </source>
</evidence>
<keyword evidence="1" id="KW-0472">Membrane</keyword>
<keyword evidence="4" id="KW-1185">Reference proteome</keyword>
<feature type="transmembrane region" description="Helical" evidence="1">
    <location>
        <begin position="29"/>
        <end position="54"/>
    </location>
</feature>
<accession>A0AAX6F5G6</accession>
<protein>
    <submittedName>
        <fullName evidence="3">GDP-L-fucose synthase 1</fullName>
    </submittedName>
</protein>
<keyword evidence="1" id="KW-0812">Transmembrane</keyword>
<gene>
    <name evidence="3" type="ORF">M6B38_154100</name>
    <name evidence="2" type="ORF">M6B38_233515</name>
</gene>
<name>A0AAX6F5G6_IRIPA</name>
<comment type="caution">
    <text evidence="3">The sequence shown here is derived from an EMBL/GenBank/DDBJ whole genome shotgun (WGS) entry which is preliminary data.</text>
</comment>
<sequence>MAIEWNKLIAISSVRVFILKLMELHLKVVLVRICGVLFGFHVFLVVSLKSLVILNIYIERGSLSCVSLFVSVSTEFWLHKIQIPITIW</sequence>
<reference evidence="3" key="2">
    <citation type="submission" date="2023-04" db="EMBL/GenBank/DDBJ databases">
        <authorList>
            <person name="Bruccoleri R.E."/>
            <person name="Oakeley E.J."/>
            <person name="Faust A.-M."/>
            <person name="Dessus-Babus S."/>
            <person name="Altorfer M."/>
            <person name="Burckhardt D."/>
            <person name="Oertli M."/>
            <person name="Naumann U."/>
            <person name="Petersen F."/>
            <person name="Wong J."/>
        </authorList>
    </citation>
    <scope>NUCLEOTIDE SEQUENCE</scope>
    <source>
        <strain evidence="3">GSM-AAB239-AS_SAM_17_03QT</strain>
        <tissue evidence="3">Leaf</tissue>
    </source>
</reference>
<proteinExistence type="predicted"/>
<evidence type="ECO:0000313" key="3">
    <source>
        <dbReference type="EMBL" id="KAJ6811614.1"/>
    </source>
</evidence>
<dbReference type="EMBL" id="JANAVB010042617">
    <property type="protein sequence ID" value="KAJ6794004.1"/>
    <property type="molecule type" value="Genomic_DNA"/>
</dbReference>